<feature type="chain" id="PRO_5046969094" evidence="1">
    <location>
        <begin position="21"/>
        <end position="299"/>
    </location>
</feature>
<proteinExistence type="predicted"/>
<name>A0ABQ6R459_9BACT</name>
<comment type="caution">
    <text evidence="2">The sequence shown here is derived from an EMBL/GenBank/DDBJ whole genome shotgun (WGS) entry which is preliminary data.</text>
</comment>
<dbReference type="EMBL" id="BTTX01000010">
    <property type="protein sequence ID" value="GMU11103.1"/>
    <property type="molecule type" value="Genomic_DNA"/>
</dbReference>
<organism evidence="2 3">
    <name type="scientific">Corallococcus caeni</name>
    <dbReference type="NCBI Taxonomy" id="3082388"/>
    <lineage>
        <taxon>Bacteria</taxon>
        <taxon>Pseudomonadati</taxon>
        <taxon>Myxococcota</taxon>
        <taxon>Myxococcia</taxon>
        <taxon>Myxococcales</taxon>
        <taxon>Cystobacterineae</taxon>
        <taxon>Myxococcaceae</taxon>
        <taxon>Corallococcus</taxon>
    </lineage>
</organism>
<protein>
    <submittedName>
        <fullName evidence="2">DUF4846 domain-containing protein</fullName>
    </submittedName>
</protein>
<evidence type="ECO:0000313" key="3">
    <source>
        <dbReference type="Proteomes" id="UP001342631"/>
    </source>
</evidence>
<gene>
    <name evidence="2" type="ORF">ASNO1_73570</name>
</gene>
<evidence type="ECO:0000313" key="2">
    <source>
        <dbReference type="EMBL" id="GMU11103.1"/>
    </source>
</evidence>
<feature type="signal peptide" evidence="1">
    <location>
        <begin position="1"/>
        <end position="20"/>
    </location>
</feature>
<dbReference type="InterPro" id="IPR032315">
    <property type="entry name" value="DUF4846"/>
</dbReference>
<keyword evidence="3" id="KW-1185">Reference proteome</keyword>
<evidence type="ECO:0000256" key="1">
    <source>
        <dbReference type="SAM" id="SignalP"/>
    </source>
</evidence>
<dbReference type="Pfam" id="PF16138">
    <property type="entry name" value="DUF4846"/>
    <property type="match status" value="1"/>
</dbReference>
<accession>A0ABQ6R459</accession>
<sequence>MNAMGPCRLLMVLATLAAVALPLASCEAAGRAKVAPHAPTAEERTRYPWLTATAKVRALEETFAPPEGYTRVPLEAGSFGAWLRGLPLRPEGTPVRDHQGDTVLAASDARLAAVGELDVGSANLQQCADSILRLHAEWRWASGHAERIAYRFTSGHLASWPRYAAGERARVSGAKVTWVPGSAADSSRAAFRNYLDLLFTYAGTLSLQAEGARPTREQLRPGDFFVLGGSPGHTVLVLDVASNAKGERVALVGQGFTPAQDFHVLAGKDGPWFSLEGDSVATPFWVPFPMTSLRRLPSP</sequence>
<dbReference type="Proteomes" id="UP001342631">
    <property type="component" value="Unassembled WGS sequence"/>
</dbReference>
<reference evidence="2 3" key="1">
    <citation type="journal article" date="2024" name="Arch. Microbiol.">
        <title>Corallococcus caeni sp. nov., a novel myxobacterium isolated from activated sludge.</title>
        <authorList>
            <person name="Tomita S."/>
            <person name="Nakai R."/>
            <person name="Kuroda K."/>
            <person name="Kurashita H."/>
            <person name="Hatamoto M."/>
            <person name="Yamaguchi T."/>
            <person name="Narihiro T."/>
        </authorList>
    </citation>
    <scope>NUCLEOTIDE SEQUENCE [LARGE SCALE GENOMIC DNA]</scope>
    <source>
        <strain evidence="2 3">NO1</strain>
    </source>
</reference>
<keyword evidence="1" id="KW-0732">Signal</keyword>